<proteinExistence type="predicted"/>
<gene>
    <name evidence="1" type="ORF">FJR48_06095</name>
</gene>
<evidence type="ECO:0000313" key="2">
    <source>
        <dbReference type="Proteomes" id="UP000326944"/>
    </source>
</evidence>
<evidence type="ECO:0008006" key="3">
    <source>
        <dbReference type="Google" id="ProtNLM"/>
    </source>
</evidence>
<dbReference type="OrthoDB" id="9807855at2"/>
<dbReference type="InterPro" id="IPR024530">
    <property type="entry name" value="QSregVF_b"/>
</dbReference>
<evidence type="ECO:0000313" key="1">
    <source>
        <dbReference type="EMBL" id="QFR49320.1"/>
    </source>
</evidence>
<dbReference type="AlphaFoldDB" id="A0A5P8P129"/>
<dbReference type="Proteomes" id="UP000326944">
    <property type="component" value="Chromosome"/>
</dbReference>
<dbReference type="RefSeq" id="WP_152307263.1">
    <property type="nucleotide sequence ID" value="NZ_CP043617.1"/>
</dbReference>
<accession>A0A5P8P129</accession>
<organism evidence="1 2">
    <name type="scientific">Sulfurimonas lithotrophica</name>
    <dbReference type="NCBI Taxonomy" id="2590022"/>
    <lineage>
        <taxon>Bacteria</taxon>
        <taxon>Pseudomonadati</taxon>
        <taxon>Campylobacterota</taxon>
        <taxon>Epsilonproteobacteria</taxon>
        <taxon>Campylobacterales</taxon>
        <taxon>Sulfurimonadaceae</taxon>
        <taxon>Sulfurimonas</taxon>
    </lineage>
</organism>
<dbReference type="KEGG" id="sulg:FJR48_06095"/>
<dbReference type="EMBL" id="CP043617">
    <property type="protein sequence ID" value="QFR49320.1"/>
    <property type="molecule type" value="Genomic_DNA"/>
</dbReference>
<reference evidence="1 2" key="1">
    <citation type="submission" date="2019-09" db="EMBL/GenBank/DDBJ databases">
        <title>Sulfurimonas gotlandica sp. nov., a chemoautotrophic and psychrotolerant epsilonproteobacterium isolated from a pelagic redoxcline, and an emended description of the genus Sulfurimonas.</title>
        <authorList>
            <person name="Wang S."/>
            <person name="Jiang L."/>
            <person name="Shao S."/>
        </authorList>
    </citation>
    <scope>NUCLEOTIDE SEQUENCE [LARGE SCALE GENOMIC DNA]</scope>
    <source>
        <strain evidence="1 2">GYSZ_1</strain>
    </source>
</reference>
<keyword evidence="2" id="KW-1185">Reference proteome</keyword>
<name>A0A5P8P129_9BACT</name>
<dbReference type="Pfam" id="PF12843">
    <property type="entry name" value="QSregVF_b"/>
    <property type="match status" value="1"/>
</dbReference>
<protein>
    <recommendedName>
        <fullName evidence="3">DUF3820 family protein</fullName>
    </recommendedName>
</protein>
<sequence length="130" mass="15531">MPKAHFIFTKYANSYKVDIPNLEELSVEQIKELQEFVAFRHGMFDFNTYSFKIQKTLEYDSFVSLLEHLGIACRCEENKDIYKEHPRIGFGQYKGMLLTDLPDSYLLWLKDNYHGEQKELIKKEINKRKL</sequence>